<reference evidence="1 2" key="1">
    <citation type="submission" date="2018-05" db="EMBL/GenBank/DDBJ databases">
        <title>Genomic Encyclopedia of Type Strains, Phase III (KMG-III): the genomes of soil and plant-associated and newly described type strains.</title>
        <authorList>
            <person name="Whitman W."/>
        </authorList>
    </citation>
    <scope>NUCLEOTIDE SEQUENCE [LARGE SCALE GENOMIC DNA]</scope>
    <source>
        <strain evidence="1 2">CECT 5696</strain>
    </source>
</reference>
<protein>
    <submittedName>
        <fullName evidence="1">Uncharacterized protein</fullName>
    </submittedName>
</protein>
<keyword evidence="2" id="KW-1185">Reference proteome</keyword>
<sequence>MVAGLLRKEAAARLESRAQRVTVIVGSFQWSRHLCAPRASFGARCSVARRQSNLDCNSYNGNGLFASAQ</sequence>
<organism evidence="1 2">
    <name type="scientific">Paenibacillus cellulosilyticus</name>
    <dbReference type="NCBI Taxonomy" id="375489"/>
    <lineage>
        <taxon>Bacteria</taxon>
        <taxon>Bacillati</taxon>
        <taxon>Bacillota</taxon>
        <taxon>Bacilli</taxon>
        <taxon>Bacillales</taxon>
        <taxon>Paenibacillaceae</taxon>
        <taxon>Paenibacillus</taxon>
    </lineage>
</organism>
<accession>A0A2V2YNN6</accession>
<evidence type="ECO:0000313" key="2">
    <source>
        <dbReference type="Proteomes" id="UP000246635"/>
    </source>
</evidence>
<evidence type="ECO:0000313" key="1">
    <source>
        <dbReference type="EMBL" id="PWV97285.1"/>
    </source>
</evidence>
<gene>
    <name evidence="1" type="ORF">DFQ01_12216</name>
</gene>
<comment type="caution">
    <text evidence="1">The sequence shown here is derived from an EMBL/GenBank/DDBJ whole genome shotgun (WGS) entry which is preliminary data.</text>
</comment>
<proteinExistence type="predicted"/>
<dbReference type="Proteomes" id="UP000246635">
    <property type="component" value="Unassembled WGS sequence"/>
</dbReference>
<dbReference type="EMBL" id="QGTQ01000022">
    <property type="protein sequence ID" value="PWV97285.1"/>
    <property type="molecule type" value="Genomic_DNA"/>
</dbReference>
<name>A0A2V2YNN6_9BACL</name>
<dbReference type="AlphaFoldDB" id="A0A2V2YNN6"/>